<feature type="compositionally biased region" description="Low complexity" evidence="1">
    <location>
        <begin position="1419"/>
        <end position="1436"/>
    </location>
</feature>
<feature type="region of interest" description="Disordered" evidence="1">
    <location>
        <begin position="7918"/>
        <end position="7954"/>
    </location>
</feature>
<feature type="region of interest" description="Disordered" evidence="1">
    <location>
        <begin position="5271"/>
        <end position="5296"/>
    </location>
</feature>
<feature type="region of interest" description="Disordered" evidence="1">
    <location>
        <begin position="4939"/>
        <end position="4962"/>
    </location>
</feature>
<dbReference type="Gene3D" id="3.90.210.10">
    <property type="entry name" value="Heat-Labile Enterotoxin, subunit A"/>
    <property type="match status" value="1"/>
</dbReference>
<evidence type="ECO:0000313" key="4">
    <source>
        <dbReference type="Proteomes" id="UP001596409"/>
    </source>
</evidence>
<dbReference type="EMBL" id="JBHSYM010000079">
    <property type="protein sequence ID" value="MFC7016202.1"/>
    <property type="molecule type" value="Genomic_DNA"/>
</dbReference>
<dbReference type="RefSeq" id="WP_385870116.1">
    <property type="nucleotide sequence ID" value="NZ_JBHSYM010000079.1"/>
</dbReference>
<feature type="compositionally biased region" description="Basic and acidic residues" evidence="1">
    <location>
        <begin position="3064"/>
        <end position="3074"/>
    </location>
</feature>
<feature type="compositionally biased region" description="Low complexity" evidence="1">
    <location>
        <begin position="1848"/>
        <end position="1862"/>
    </location>
</feature>
<feature type="region of interest" description="Disordered" evidence="1">
    <location>
        <begin position="3854"/>
        <end position="3891"/>
    </location>
</feature>
<organism evidence="3 4">
    <name type="scientific">Streptomyces viridiviolaceus</name>
    <dbReference type="NCBI Taxonomy" id="68282"/>
    <lineage>
        <taxon>Bacteria</taxon>
        <taxon>Bacillati</taxon>
        <taxon>Actinomycetota</taxon>
        <taxon>Actinomycetes</taxon>
        <taxon>Kitasatosporales</taxon>
        <taxon>Streptomycetaceae</taxon>
        <taxon>Streptomyces</taxon>
    </lineage>
</organism>
<keyword evidence="4" id="KW-1185">Reference proteome</keyword>
<feature type="region of interest" description="Disordered" evidence="1">
    <location>
        <begin position="5184"/>
        <end position="5220"/>
    </location>
</feature>
<dbReference type="PANTHER" id="PTHR24216">
    <property type="entry name" value="PAXILLIN-RELATED"/>
    <property type="match status" value="1"/>
</dbReference>
<feature type="compositionally biased region" description="Polar residues" evidence="1">
    <location>
        <begin position="5192"/>
        <end position="5206"/>
    </location>
</feature>
<feature type="region of interest" description="Disordered" evidence="1">
    <location>
        <begin position="5522"/>
        <end position="5557"/>
    </location>
</feature>
<feature type="region of interest" description="Disordered" evidence="1">
    <location>
        <begin position="3701"/>
        <end position="3724"/>
    </location>
</feature>
<feature type="compositionally biased region" description="Low complexity" evidence="1">
    <location>
        <begin position="7944"/>
        <end position="7954"/>
    </location>
</feature>
<feature type="region of interest" description="Disordered" evidence="1">
    <location>
        <begin position="7454"/>
        <end position="7513"/>
    </location>
</feature>
<name>A0ABW2EA35_9ACTN</name>
<feature type="region of interest" description="Disordered" evidence="1">
    <location>
        <begin position="1701"/>
        <end position="1736"/>
    </location>
</feature>
<feature type="compositionally biased region" description="Basic and acidic residues" evidence="1">
    <location>
        <begin position="1701"/>
        <end position="1727"/>
    </location>
</feature>
<protein>
    <recommendedName>
        <fullName evidence="2">Pierisin-like domain-containing protein</fullName>
    </recommendedName>
</protein>
<feature type="non-terminal residue" evidence="3">
    <location>
        <position position="1"/>
    </location>
</feature>
<feature type="compositionally biased region" description="Basic and acidic residues" evidence="1">
    <location>
        <begin position="6726"/>
        <end position="6739"/>
    </location>
</feature>
<feature type="region of interest" description="Disordered" evidence="1">
    <location>
        <begin position="3914"/>
        <end position="3941"/>
    </location>
</feature>
<feature type="compositionally biased region" description="Low complexity" evidence="1">
    <location>
        <begin position="6888"/>
        <end position="6909"/>
    </location>
</feature>
<dbReference type="InterPro" id="IPR054695">
    <property type="entry name" value="Pierisin-like_dom"/>
</dbReference>
<feature type="compositionally biased region" description="Basic and acidic residues" evidence="1">
    <location>
        <begin position="1789"/>
        <end position="1801"/>
    </location>
</feature>
<feature type="compositionally biased region" description="Low complexity" evidence="1">
    <location>
        <begin position="5635"/>
        <end position="5654"/>
    </location>
</feature>
<feature type="region of interest" description="Disordered" evidence="1">
    <location>
        <begin position="3049"/>
        <end position="3084"/>
    </location>
</feature>
<evidence type="ECO:0000256" key="1">
    <source>
        <dbReference type="SAM" id="MobiDB-lite"/>
    </source>
</evidence>
<feature type="region of interest" description="Disordered" evidence="1">
    <location>
        <begin position="177"/>
        <end position="197"/>
    </location>
</feature>
<feature type="compositionally biased region" description="Low complexity" evidence="1">
    <location>
        <begin position="6844"/>
        <end position="6855"/>
    </location>
</feature>
<feature type="non-terminal residue" evidence="3">
    <location>
        <position position="7954"/>
    </location>
</feature>
<feature type="region of interest" description="Disordered" evidence="1">
    <location>
        <begin position="3352"/>
        <end position="3375"/>
    </location>
</feature>
<feature type="compositionally biased region" description="Low complexity" evidence="1">
    <location>
        <begin position="7463"/>
        <end position="7513"/>
    </location>
</feature>
<feature type="domain" description="Pierisin-like" evidence="2">
    <location>
        <begin position="7545"/>
        <end position="7652"/>
    </location>
</feature>
<sequence>WLTGWSWQGDAGMTGGLGEPGPVGLSYPYLPEPEFGDMGVDPLTGEPLPQWSWETAALAETSAWEPFTQEQQAGGTAGTRGHDGTMAGLQQDTETVTVMEARLRREFTDHFDTLVTQASGLLRPASLLGSDEETERLRQAQQRAVLQIAEEYGRTGNHAWAAVVADQLAQAAPGIRSDGQGLPGGVPQGTAATPARRTNVPQRIHDRVASAVQRAAVRTGVPVDRTGPLTDFFVAAAARTWHDDWPVDDLVAVVIADARWAQPASAGLFDALTQPAHRHVLRAISVNRALGSVLRLRPQHLEVLSGSPALWGALSALPTYHLERYENRPEYLDDLLATDADGRRPLVEAIESGSRAYTRLHEIVGLATRLNRDFPHILALAGTGPAGDIVAALPDLAAVVAAAPLESVRAFAHEWTLARSLFWNARTPAPAAVDYAALFGNRKLRARLQLHSDQTWLVVRSPKLLAAVTQNLDLLNVLDRSPRLVDVLEDLPAVTERLAGSPALLNAAADNAAVADWLSRDPHHFDAVPDAGLLKALRAATEPEPAVAVARPGEDDDLSRLRTALPNLDLVLTAAPELTAVLRRDAALVQTLLDHPDLLSEPHEYRRLLSPDVERLRSLVRPGSPLLAPHLLRAALRHRNLRDWFLWYREAGAYPVGSPQRALGAAAQADPLVGEMVASQSAVSEAITNSGEMMDFALLLGPWQVRRNDERFFTHLWVAGLFDVLRRQPDPAQLMDVLFRNDGALIKLAGHDRRVMDALDPRAVAVLHAHPTVPAELASRPPFVLSAVHWRRFFGSAELIAGLSRNETLLSLLASAPEVLREAIARPGFVAAMENPDFQEAVSAVAAQRRAQNAKKKNKNKAWVRKLEEAVTTHGGGTGLSPEGVTLTANAARWGMIWRSPEEVIRQTIEELPARTEELRARYLLVLDRVRRNPPLLAAARRSVALGAALFTNQELLETLEVRPRLLERLEDEATSLLVAIYARPRLTAALRTNDYLYGYVMHEPSAVSVLIAYPVFAQDLYVNPELARLYAFSLDTYNRARRDPALERLARVTPDVARVLADGMPAATVLMRSRGLTARLSALLTDGAEGTTVIRAVVSGLSTAQAVADDLALTETLRELPALARAVADHPGTFTDVAQFRRFMGQTELLRELGRYPDRSDVVLRSAELVETAVQNPAVVAALAADDGLAALLERPSSGPVLHQLLRAHPHLATRLAVSAEQGDHSLRTALGAVRGLAQAMNEHLSVVRDIIESPWLEQALLRAHGLVGHAVAGSALWRAAHAAREFADALTPPLVRRLDGREGLLRQITERPQDVAGIPAAELRRLLTNTGLTRFLTEQRPFAERFLATPAWRAQALAEPDFTDTLRRLARQPEGLRPYLEDPTGDLLTAAVRPATGAGRTGRTAPDGTRGDAAGSARAPQGTRARAAGPRTAGTRAPVSVWAEALASVPEAADLLLSPSAAEAAGELGRNPELLPLLLGAPAVLENLTGEPAAWRDYTFGTFLASGEDRPETFETDFHHWLAGLGAVLETDYHTRVRDMAQRVWDRARTLRDAARAEEAARVAERVAAFQPHRPETWEYSGRLVYARHVRAEHLSPGQSRVLAEVADARRRPRESEVRAHQALHVHLDGGSGGASFAYVLAGDGRVDTLVYAISSVRQGNKYQWDGHGSRYVDGPLEIDAVRNEPALVTSTTLVREAAERAAREATQRKGKDTTRSAAGERRPAGDAGTQPLDPELDRLAAALAQYHAAVLAQDTARPSRDKRAQAREQARTAGALKTAQQTLRDLGLDPDHVTRPDATETTGRPAAGRDEALIELAGDEPAPAPSDAPRTGRSKRRKPGRGGNAQETAAVAEGTTTGQPAGPARPATLPASAVGRLEAALAETDIPAEARLAVRRTLFAAAQRSGWHDAWPARTLTEMMVADVRWLDEANAEAVTRVLQPDAVHLVERALRVDGLTDLLFAHPDMPEVLASSPSFLDRLEVMLEEYGGDAERLVDNPDYLDAFLMKHPTRGREIVEAIESEVVWAKDLLLYPSIPHLLNGQIDLIRVVMDAPYRTLAMLLDVAPEAGYALVRAERPVHQALSLSEDWALISALVAVTRDLAPVPVDYRRLFAHRELRRALHAHADQAYVLVRVPALLDLAMRDTSVLDALAADPLLIDVLSDVPGFAARLARSKELIATAVGNPAVAERLSHDPRAFDGVPDEMLATALRDAGPPPPVAGPEGESADPALEVVLAEPGATAAVWQEEELLEVLRSTPRLLAYPHEYRRLFSPGSHEVRELVADGNEVLLRPGVLTAVLRHGTLRSEIASGGGDDVLERIGRALDRAPWLTTSLITNPAVAERAVMMSGLEAAAATLARTRSRLGHDDRLIAVINHSGVPDMMNRLSGTRTLETVLLRHDGALLRLLSRNAHAAVAVGKRQLANLAPYGKLVDEIAARFGTPLSVQHWQRLFDTPELLDALARPDHALALDLLLSAPEAFAEAVARPDFAARLNDGTLDAHFARVSEQRRTRKKKSSRAWVTALLDVVRSVGEAVLYPEGIAHQRGDDWLVSSLSKPHDEAMRDLDTRNPDLGPLEHQWVRHVSEAVRADRWLMDLAHGREALAVGLYRNTELLETLRARPALARLFEDHSENVLLLLVSSESFTRALRDNDYLYRLFLTDQHTRARIIGTPEAIPHYVGNPELSRLLLFAYDTYYFKLPEESDADLVHQSPDAARVMADGGPVADALLAEPALRRLLADEAVDDVGRTVIRAVVSSAEMVRAVARHPDLLDTLADVPWLAEGLADNPGLLPDAAGYAALLSNEALMHAFTTHPGQVREVLSDQELTRTAMASPAVVAALESDEHLARLLAHRPSVHRLLREQPSVVVDLARGGHVLRRALTSVRDLADTLADFPGTIAELRRAPWLLDALLRSHALLRHAVERSPVWAAALAGRNIAEALTPQVVRRLATRATFLTVLADQARAVGAMAGEDLRRLLANADLTHFLNGQPVFAARFLRTPSWYEQALRVPDLTTTLRALASDADGFRALAEDPSPEPLLRALSTAAGPARTSAAPAQRRPAQDTGRDRSGAARKQGARPARGSVWAQALASVPEAADLLLGPAGGEVVAALGGAPELLPLLIAAPSVAEDLAQRPSSWPEYAFGTYLRGEDRALESFESDHQNWLDRAGVVLTGDFHGRVAEAARPVWTRAREEREARRAEEATRTAERLASFAPHRSDTWELSGRLVYATHLHPDRLAPEQLRVLRRVAGGELRPRESDVRANRALHVHLDGGSGGASFAYVLAPDGRVDVLVYALSTARQGNMYKWEGHSGRYVNGPLDIDAVRNHPALVASVALVREAADRAEAQTRAAAGKGKRKDAGTAATAPAARSALAADPEVVRLVDALTRYHAALAEERAAQSSHNTRTLPRARAKLEETRGTLRELGLDPETYGEPPLTLDAATLDGRAADPVQEHRGPAARTVADVAADTRRPRPAVDVRPLLDGTGNVVGLDLGDGAHEGPANGTRLLDTPDGFVLRFAYDPAPPPAEPAVLARRDGARVRLSPDQFADLAAQHRIDDRPLWLVTEDGARYGLDLARTVAERTGVPVWSHSGRVDLVPDSFGALRIRTVTEADGSRPEGHWMRVEPGDTQPGAAARDTAGPDPYVRSVTGERFHFRTLLMTPFAEPGTGRVIGHMSLSPREMARAESAFRALPGTTSFSAGRAGDTDPGLTGTNPWTDGAPRHYLVAHGPEGRATVRLHTRDGRAVEFTGEETGALLRRHTAFRAFWSGAVRRADSAVVTVICYAGRPGSLVETPYIQSLADSLGLTVTGPTGIVGISTSGGVHITPFHGRAGWLTALPRRTRTTFRDGELVDVPDEEAAAAAGPEGEEDVLRLADTPPSSEAGELARAVLEPRPAVVRGLGALLDPGPVAEAAPATGPAPQEEREAEGTGPAAEDLQQARDRRDAELLFAPPAHATSPGFRHGVGDETFAFADDRLPAAVREGIGALLEEASREPAARALAEYVDTLGSAEFLRQAVADRVVLTLGLPDGRAAVTVRLRLGDWTQLTDPRGAPLAGPAAGDAVRVLDHGRRPLDWRETASSRRTVRHGLDAAIALPFSQVLALVPPVAQAGAALRALLVGSGRTSDSTVSSTVGTTRTVRPSADRSVVFRHDVGIDLVVQRRGRTAQRWRTVVEDSLLVRHPREALRELPRPEGVQYATSALLREQAGAADGGTAALRRAPHDPAAVREERAPRPAVVGEPVTLPRFSWLESVTGAADYRAAVFAAVDPSHDDPFSPAFERLDAFARVRTLLAGLPQATAGGYRSVPVSSVTGRPDAVRVRASFHNPRVVADLDGPSRADIEDVHVAEVGAPSTQWDASTTGVSDALALAATAAGLPLPLPSLGYVRSVHFSRPGQQAGSVELHRLRFTDEPTTVVEFDVNVETRGLGGRGGPETWLTARVRMLATDADRLGARPEGPTASAVSRTATDPEAVARTAPGRGLRLPAAFRDWLPPASRVGHMDRSDAERVRARTLRLVHHHFPGFLAVSDPWGDVPAPRTETLPARPGAAPAAHQVRNQLALDELLSESGLARVMHRMTGPGHSVTLTRTSTNGTERVKVTLRATLDPEGFRHVRSHRGQMDVYHGTYFDLTSSATRQWKLAAGLELPLGGLLTGPGEATDGAGGRFAPGVSWSGSLTESGGFVAGGASGGGSLWLSEFGGPVHVEVTAERVGDPAAGPAVLDPVPVRTALLVPEDLVMEDDGTGRLVRTLALESRPDGQGGAHRTPRTGEDGPARTWTPPEERLPQDILHLVRTDHLTAHVTDLLRRAGVPALDPLEEAALETAVEGLAPRVRDFTGAAYPLWTRPVGTSSLGLRQWAEVSVRAVPGPLTALGESEHAYRYDHTLGTAVVRHTETDDSLSLYAGLGTSLTLGSDPAGADPLEVNVADLNRAGPEFSRPRHSGLPGDRAASGLSDRTDVTTGPHVWADAPVTFHVTVRIRAEHRVGLLGRLGSRRAATREVHGEPVRAPGLALMQREAAVTRGLRPAPAEQPAGRAPADPLPMAPSNVLRGDGFDQAALLAVPDLRPFVSRLLPRVRELLSREHADAVEAELWKTAAHQGTKALLETMLTGLPLLVPHRDQFRTTTARLTLTARLLNPRALGQEPGGHVLDGRNLRAVERTGDADAGLGHIEYPAVIDSDAPQRAASGSSPLTGQTSSPGGQLRTGRQDSTSLRHAVRPWTTEFDVEVTARLDVHWALSGASPAIGLGLPLVGRHDRHPLGTEVLPGSLRLGHPEEVTRPQPDPAGPRPAAMVRHEAPVEYTREGLPLTPDLLRDGFVGTVGDLNALRAAAEDLFTGRGRLTGMSPAANSWQGGPFVLQSKIAAIFSPPHLSRWFLDLAARGTLREPVTVPGTSNDARGSLEISADVHGLRETGDPLPGTFAQEAQRSLRGTSGATGSGARVAGTRSALAAVDEDDRSGGRRFSRVEATSITWHIVHRPVTGRPRAVDVTVSDEAAVFYVPTDALDALLGLGTDVPADRSPSAQAKGKGRQDAQEEVREEAAGPARHTPEEALIRQEYADAVLELTRAEAALDAANAHRSTGASAAAVRRAEAARERLAKALVAVDALGELPVVEPVSDAELRARPRLPGGAATGTWPAAEPAAARPGSPAPAPMSVPAPADTRRDDGPGEPVPTATVAETLPDTAPDARDVLTGQRATTPAHRDPEPAGDDTAQAGQGTAQAAQDTAPSGHDTAQTGQDPVQADPAEAEAVPEHPWYVDHGVLGHASVTGTGDFDAAAAGDWARRVADGLPASERVLAPEVTAALRTLLGTTGRHAWEELLAHGVTLAARGRLVWLRPVLVDLVPADQRQGADGVREYGVRFATTAGSREHVREQNMGVDAATLVGFTTASAVASAMLLGLPQLRAESSAKSTDVLRRNVIAGRTLFIGANRPFTAGLRVRVFVDGAERTPDVTVPRGLRVEFPAEYAGPGTPRPDLTVPAENRREGTVRDGTDRPVLNAIDMTPVVAALHGSLRRSGLDAVTAARVMTQARELLNERTGRTRSRWWLTTGDTSGRIEVPLFPGRSFGARITVRAEIDSLQFAGVTENVQVRDDLGRGVARGTGRSGSGSAGISFGYNTYGFSMPVTEGSALPAVRGLLPLLGVSFDRGAGSGLTVTSQNLNHTVLNAREDQARYRSRLRVSVDVRTEGRRRVEPVSEVVEAELGVAWRDGRGAAAFEQRTLGAVRTPGLLPDSPSVRPSPVTTHPHVMALLRESGTEPLRAGALPERMAPGRVRTPHSDEPPALAARRGQGFAMALAMPGSQLVLEHLLWALRQYAEPAGPGPVQRAARRAGLGGPADAEWAALEAELGLHFGRPALEADLPSVLAGVSHTVTMGGRRYRLTAKAILGDRLDGSSYPMLVNARAARTETVTGKQGSEWSVAAGGGGGVLIPVGEGKRIRVGGITLRGAFERSRDEDFTAAHTGYRRTETEGPVHEHVYDTVYELSVRPVVPQRDRPAETWWLDRPGELLTQVVVPEQHAPNENGPEKPLDAAAVAATGRVSFRRDWPAAGARQVDFAHGGTAGIYPAFLVVPELTRLAADGYARLAGLPARWLSDPANWPEELGELTQPAALAARLGALTGPDGYEAVLPARDGWRYSVRLRLRAYAPVDLGQTRGETEIEQYAQAADKYKRDDSTSWHLGLSLSAGPQIGVGALAGGGSGDQHDGSAVLAAVPQAGGEHHDEGHHDEGAHGDVVTHQSGGQEHGGSGARVVALAQVQAKAGWGGGRGRLAGVVEISRATYKGTPHLVRTSPVFEVTVTRARGSRQQESVRYLRVERGLDLLVPDRRMADLLPPAAEAGAPASAPRTAPEDPAGAAAERPPADGAQRQAPASDADVTGTPAADPAGQPARAAEAAVPQAPADGQAVAERAADGGPARAHLLGRPLPGAVHPEVLRADDVLREITTRLESQGVLGRRGAARDQLVRALRSTFSSDALQSQYTALTGTGVARWFPVDGPFGSTRYVWVRVTAEVAEPHSHRSRPEIKFTLRSEGITEDVTGHERSLAADAGVGVRTRFGNHDAHAGFEAEAVMAMSSAREHEAARQVLDIARANTNNTDRGEEFEHRLAVRIELRTATRPPMALAAPVDAVRQSARWVAGLVRGEAPQPVPPARTGVWYDDGLGEGRTVPAEVRLLVPSHLTVPADRPVPPVVVPDAAAVTPRWAAPARSVPQLPAALTDFLHPWDVPAARVVQRWAKAAAYQPVREPDLTRERAWEVPGLDPLDMAGMRYDHHTSTPMLRANVARLLEHRYEVPVGDRTVTVGFELTAARVVGPAEGVAFKARRYQQDHFSPKSEESRSRGAVVSVGPEAGGMADGHRLYERATVDVYARSTEDKQGFEAGETRETNREATRPYRHYKFDVTVVVRPVKGARRELRIPVPGGLYAMLPLSGVHLAGGLEQALPHLFPDLSEPQTAPEPSAAPGPESTTPESAASQSAAQSVPETAAATEPATAAPRTGTAPAADTAPAVHHDWVHPADRRFVVESDPGETLWHYSASRPEDVFREGFRANDTALMRVLDWADDAPPRSPFTFTSRTPELRHLRQRYRYEIVASRNPDPTGVDVNATAARMSRQADLPHEEAVAFTIGIAPRAVVRVYDYETRRTGRWNAQTQQVEWAPGEVAGEPVGRGEVRTDRWLPYGAPRGWEPRPTEAFVFVPDADGGRPLVRRPVASGERTDVGYAWVLTDRGARAGEALQLTRRLHLVPDGVTEAELDHLRHTVTEAVHDVVNAPGHRLPAQQPDRVPGRAAQGPMLSVRVEFTDDAASAHQVVTVRAGRPRGEAMTQNVWYASAHPAAFVHEVLHGLGVRDDYADLRVLLTPGGRVEQRLPQGRSSLMGTVGNAPLPDFRVTEDHLRQIAEVWAPYAHLGAGPAAAPPAWPAQADTAPAARRAPDEADAARGGATPAARQ</sequence>
<feature type="compositionally biased region" description="Low complexity" evidence="1">
    <location>
        <begin position="3049"/>
        <end position="3060"/>
    </location>
</feature>
<feature type="region of interest" description="Disordered" evidence="1">
    <location>
        <begin position="5631"/>
        <end position="5755"/>
    </location>
</feature>
<dbReference type="PANTHER" id="PTHR24216:SF65">
    <property type="entry name" value="PAXILLIN-LIKE PROTEIN 1"/>
    <property type="match status" value="1"/>
</dbReference>
<feature type="compositionally biased region" description="Low complexity" evidence="1">
    <location>
        <begin position="3366"/>
        <end position="3375"/>
    </location>
</feature>
<dbReference type="Proteomes" id="UP001596409">
    <property type="component" value="Unassembled WGS sequence"/>
</dbReference>
<dbReference type="Pfam" id="PF22596">
    <property type="entry name" value="Scabin-like"/>
    <property type="match status" value="1"/>
</dbReference>
<gene>
    <name evidence="3" type="ORF">ACFQMH_31840</name>
</gene>
<feature type="region of interest" description="Disordered" evidence="1">
    <location>
        <begin position="6724"/>
        <end position="6756"/>
    </location>
</feature>
<evidence type="ECO:0000313" key="3">
    <source>
        <dbReference type="EMBL" id="MFC7016202.1"/>
    </source>
</evidence>
<feature type="region of interest" description="Disordered" evidence="1">
    <location>
        <begin position="3620"/>
        <end position="3649"/>
    </location>
</feature>
<feature type="compositionally biased region" description="Basic and acidic residues" evidence="1">
    <location>
        <begin position="7336"/>
        <end position="7346"/>
    </location>
</feature>
<feature type="compositionally biased region" description="Basic and acidic residues" evidence="1">
    <location>
        <begin position="1760"/>
        <end position="1773"/>
    </location>
</feature>
<reference evidence="4" key="1">
    <citation type="journal article" date="2019" name="Int. J. Syst. Evol. Microbiol.">
        <title>The Global Catalogue of Microorganisms (GCM) 10K type strain sequencing project: providing services to taxonomists for standard genome sequencing and annotation.</title>
        <authorList>
            <consortium name="The Broad Institute Genomics Platform"/>
            <consortium name="The Broad Institute Genome Sequencing Center for Infectious Disease"/>
            <person name="Wu L."/>
            <person name="Ma J."/>
        </authorList>
    </citation>
    <scope>NUCLEOTIDE SEQUENCE [LARGE SCALE GENOMIC DNA]</scope>
    <source>
        <strain evidence="4">JCM 4855</strain>
    </source>
</reference>
<feature type="region of interest" description="Disordered" evidence="1">
    <location>
        <begin position="1755"/>
        <end position="1871"/>
    </location>
</feature>
<proteinExistence type="predicted"/>
<feature type="region of interest" description="Disordered" evidence="1">
    <location>
        <begin position="6844"/>
        <end position="6932"/>
    </location>
</feature>
<feature type="compositionally biased region" description="Basic and acidic residues" evidence="1">
    <location>
        <begin position="5535"/>
        <end position="5557"/>
    </location>
</feature>
<feature type="region of interest" description="Disordered" evidence="1">
    <location>
        <begin position="4759"/>
        <end position="4788"/>
    </location>
</feature>
<comment type="caution">
    <text evidence="3">The sequence shown here is derived from an EMBL/GenBank/DDBJ whole genome shotgun (WGS) entry which is preliminary data.</text>
</comment>
<evidence type="ECO:0000259" key="2">
    <source>
        <dbReference type="Pfam" id="PF22596"/>
    </source>
</evidence>
<accession>A0ABW2EA35</accession>
<feature type="compositionally biased region" description="Basic and acidic residues" evidence="1">
    <location>
        <begin position="3620"/>
        <end position="3632"/>
    </location>
</feature>
<feature type="region of interest" description="Disordered" evidence="1">
    <location>
        <begin position="7336"/>
        <end position="7357"/>
    </location>
</feature>
<feature type="compositionally biased region" description="Low complexity" evidence="1">
    <location>
        <begin position="5717"/>
        <end position="5734"/>
    </location>
</feature>
<feature type="region of interest" description="Disordered" evidence="1">
    <location>
        <begin position="1395"/>
        <end position="1436"/>
    </location>
</feature>
<feature type="compositionally biased region" description="Low complexity" evidence="1">
    <location>
        <begin position="7925"/>
        <end position="7935"/>
    </location>
</feature>
<feature type="region of interest" description="Disordered" evidence="1">
    <location>
        <begin position="4458"/>
        <end position="4479"/>
    </location>
</feature>